<feature type="compositionally biased region" description="Basic and acidic residues" evidence="1">
    <location>
        <begin position="52"/>
        <end position="74"/>
    </location>
</feature>
<evidence type="ECO:0000256" key="1">
    <source>
        <dbReference type="SAM" id="MobiDB-lite"/>
    </source>
</evidence>
<feature type="region of interest" description="Disordered" evidence="1">
    <location>
        <begin position="91"/>
        <end position="124"/>
    </location>
</feature>
<dbReference type="Proteomes" id="UP000233551">
    <property type="component" value="Unassembled WGS sequence"/>
</dbReference>
<proteinExistence type="predicted"/>
<comment type="caution">
    <text evidence="2">The sequence shown here is derived from an EMBL/GenBank/DDBJ whole genome shotgun (WGS) entry which is preliminary data.</text>
</comment>
<accession>A0A2I0JVA3</accession>
<name>A0A2I0JVA3_PUNGR</name>
<sequence>MQPKRGKLSAPHFGPPASHTRISDRGPGHYSSPGNQRQVGEHGVMSNRRRARSTEKSEESHRKNERIRNPRNDGADTVALFIIESLKHRKACTKNKRGSRDAKLHSERPNRAKPTPVAPSRPNVRPHDAWRYWARSNSRSSSIPNLQINWTSEDGCKLNRVSSIFRLFSQSNGTHSSAKPSHQAAARPQAMAQTLKPRLSRNKPRLAPMAGGSSSPPPQNSNLLTPLTHPSHLSPSFAFPYTQHDIFPSSMPL</sequence>
<organism evidence="2 3">
    <name type="scientific">Punica granatum</name>
    <name type="common">Pomegranate</name>
    <dbReference type="NCBI Taxonomy" id="22663"/>
    <lineage>
        <taxon>Eukaryota</taxon>
        <taxon>Viridiplantae</taxon>
        <taxon>Streptophyta</taxon>
        <taxon>Embryophyta</taxon>
        <taxon>Tracheophyta</taxon>
        <taxon>Spermatophyta</taxon>
        <taxon>Magnoliopsida</taxon>
        <taxon>eudicotyledons</taxon>
        <taxon>Gunneridae</taxon>
        <taxon>Pentapetalae</taxon>
        <taxon>rosids</taxon>
        <taxon>malvids</taxon>
        <taxon>Myrtales</taxon>
        <taxon>Lythraceae</taxon>
        <taxon>Punica</taxon>
    </lineage>
</organism>
<feature type="region of interest" description="Disordered" evidence="1">
    <location>
        <begin position="1"/>
        <end position="74"/>
    </location>
</feature>
<feature type="compositionally biased region" description="Polar residues" evidence="1">
    <location>
        <begin position="171"/>
        <end position="180"/>
    </location>
</feature>
<dbReference type="AlphaFoldDB" id="A0A2I0JVA3"/>
<feature type="compositionally biased region" description="Basic and acidic residues" evidence="1">
    <location>
        <begin position="98"/>
        <end position="110"/>
    </location>
</feature>
<dbReference type="EMBL" id="PGOL01001179">
    <property type="protein sequence ID" value="PKI60244.1"/>
    <property type="molecule type" value="Genomic_DNA"/>
</dbReference>
<gene>
    <name evidence="2" type="ORF">CRG98_019364</name>
</gene>
<keyword evidence="3" id="KW-1185">Reference proteome</keyword>
<protein>
    <submittedName>
        <fullName evidence="2">Uncharacterized protein</fullName>
    </submittedName>
</protein>
<evidence type="ECO:0000313" key="3">
    <source>
        <dbReference type="Proteomes" id="UP000233551"/>
    </source>
</evidence>
<evidence type="ECO:0000313" key="2">
    <source>
        <dbReference type="EMBL" id="PKI60244.1"/>
    </source>
</evidence>
<feature type="region of interest" description="Disordered" evidence="1">
    <location>
        <begin position="171"/>
        <end position="229"/>
    </location>
</feature>
<reference evidence="2 3" key="1">
    <citation type="submission" date="2017-11" db="EMBL/GenBank/DDBJ databases">
        <title>De-novo sequencing of pomegranate (Punica granatum L.) genome.</title>
        <authorList>
            <person name="Akparov Z."/>
            <person name="Amiraslanov A."/>
            <person name="Hajiyeva S."/>
            <person name="Abbasov M."/>
            <person name="Kaur K."/>
            <person name="Hamwieh A."/>
            <person name="Solovyev V."/>
            <person name="Salamov A."/>
            <person name="Braich B."/>
            <person name="Kosarev P."/>
            <person name="Mahmoud A."/>
            <person name="Hajiyev E."/>
            <person name="Babayeva S."/>
            <person name="Izzatullayeva V."/>
            <person name="Mammadov A."/>
            <person name="Mammadov A."/>
            <person name="Sharifova S."/>
            <person name="Ojaghi J."/>
            <person name="Eynullazada K."/>
            <person name="Bayramov B."/>
            <person name="Abdulazimova A."/>
            <person name="Shahmuradov I."/>
        </authorList>
    </citation>
    <scope>NUCLEOTIDE SEQUENCE [LARGE SCALE GENOMIC DNA]</scope>
    <source>
        <strain evidence="3">cv. AG2017</strain>
        <tissue evidence="2">Leaf</tissue>
    </source>
</reference>